<sequence length="413" mass="47467">MEIKYEWWEYFMIPWVAGFVGYVTNVLALEMTFYPLEFRGIEIFRIKNEPWGLFGWQGIIPTKAEKMASTCFDLFTQKLFSIEEIFSRLDPVRFSQVMEDSVLLLMDKVINQVAEEHMPSLWNKIPKEVKDDIIVTADTENAAFLAGFMKDMQEHVMDVVNIKHLAVTACVENKDLIVKVFQECGEKEFVFIRQSGFYFGFAFGVIQMGVWFFYDASWILPTAGFIVGWFTNYLALKCIFRPLHPRKFMGYTIHGIFLQRQAEVSEVFARVIMTEILHVKAIWDAIFMGPLSVNFNAMLRAHTLVFVEKLVAEIKPLAIAAMGADRFARMKEDIAQKVIENLPTIIDNSYEYTQEALNMEETVRIRMQKLTPAEFEGVLHPAFEEDEIQLILLGGILGAIVGVIQLYAVFATG</sequence>
<feature type="transmembrane region" description="Helical" evidence="1">
    <location>
        <begin position="390"/>
        <end position="410"/>
    </location>
</feature>
<dbReference type="OrthoDB" id="410754at2759"/>
<keyword evidence="1" id="KW-0812">Transmembrane</keyword>
<reference evidence="2 3" key="1">
    <citation type="journal article" date="2015" name="Plant Cell">
        <title>Oil accumulation by the oleaginous diatom Fistulifera solaris as revealed by the genome and transcriptome.</title>
        <authorList>
            <person name="Tanaka T."/>
            <person name="Maeda Y."/>
            <person name="Veluchamy A."/>
            <person name="Tanaka M."/>
            <person name="Abida H."/>
            <person name="Marechal E."/>
            <person name="Bowler C."/>
            <person name="Muto M."/>
            <person name="Sunaga Y."/>
            <person name="Tanaka M."/>
            <person name="Yoshino T."/>
            <person name="Taniguchi T."/>
            <person name="Fukuda Y."/>
            <person name="Nemoto M."/>
            <person name="Matsumoto M."/>
            <person name="Wong P.S."/>
            <person name="Aburatani S."/>
            <person name="Fujibuchi W."/>
        </authorList>
    </citation>
    <scope>NUCLEOTIDE SEQUENCE [LARGE SCALE GENOMIC DNA]</scope>
    <source>
        <strain evidence="2 3">JPCC DA0580</strain>
    </source>
</reference>
<keyword evidence="1" id="KW-0472">Membrane</keyword>
<comment type="caution">
    <text evidence="2">The sequence shown here is derived from an EMBL/GenBank/DDBJ whole genome shotgun (WGS) entry which is preliminary data.</text>
</comment>
<dbReference type="Proteomes" id="UP000198406">
    <property type="component" value="Unassembled WGS sequence"/>
</dbReference>
<keyword evidence="1" id="KW-1133">Transmembrane helix</keyword>
<feature type="transmembrane region" description="Helical" evidence="1">
    <location>
        <begin position="196"/>
        <end position="214"/>
    </location>
</feature>
<proteinExistence type="predicted"/>
<evidence type="ECO:0000256" key="1">
    <source>
        <dbReference type="SAM" id="Phobius"/>
    </source>
</evidence>
<dbReference type="InParanoid" id="A0A1Z5KAV6"/>
<feature type="transmembrane region" description="Helical" evidence="1">
    <location>
        <begin position="12"/>
        <end position="36"/>
    </location>
</feature>
<evidence type="ECO:0000313" key="2">
    <source>
        <dbReference type="EMBL" id="GAX23384.1"/>
    </source>
</evidence>
<dbReference type="AlphaFoldDB" id="A0A1Z5KAV6"/>
<dbReference type="PANTHER" id="PTHR35791:SF1">
    <property type="entry name" value="UPF0754 MEMBRANE PROTEIN YHEB"/>
    <property type="match status" value="1"/>
</dbReference>
<gene>
    <name evidence="2" type="ORF">FisN_15Lh100</name>
</gene>
<feature type="transmembrane region" description="Helical" evidence="1">
    <location>
        <begin position="220"/>
        <end position="240"/>
    </location>
</feature>
<evidence type="ECO:0000313" key="3">
    <source>
        <dbReference type="Proteomes" id="UP000198406"/>
    </source>
</evidence>
<protein>
    <recommendedName>
        <fullName evidence="4">DUF445 domain-containing protein</fullName>
    </recommendedName>
</protein>
<keyword evidence="3" id="KW-1185">Reference proteome</keyword>
<evidence type="ECO:0008006" key="4">
    <source>
        <dbReference type="Google" id="ProtNLM"/>
    </source>
</evidence>
<organism evidence="2 3">
    <name type="scientific">Fistulifera solaris</name>
    <name type="common">Oleaginous diatom</name>
    <dbReference type="NCBI Taxonomy" id="1519565"/>
    <lineage>
        <taxon>Eukaryota</taxon>
        <taxon>Sar</taxon>
        <taxon>Stramenopiles</taxon>
        <taxon>Ochrophyta</taxon>
        <taxon>Bacillariophyta</taxon>
        <taxon>Bacillariophyceae</taxon>
        <taxon>Bacillariophycidae</taxon>
        <taxon>Naviculales</taxon>
        <taxon>Naviculaceae</taxon>
        <taxon>Fistulifera</taxon>
    </lineage>
</organism>
<name>A0A1Z5KAV6_FISSO</name>
<accession>A0A1Z5KAV6</accession>
<dbReference type="PANTHER" id="PTHR35791">
    <property type="entry name" value="UPF0754 MEMBRANE PROTEIN YHEB"/>
    <property type="match status" value="1"/>
</dbReference>
<dbReference type="EMBL" id="BDSP01000201">
    <property type="protein sequence ID" value="GAX23384.1"/>
    <property type="molecule type" value="Genomic_DNA"/>
</dbReference>